<sequence length="124" mass="14006">MSKLGIKIVISYIIITVVSTLMFIFIVRCAMMNIIIDEKKDNLQDIAEFIVNSINDTIEKSGVDKSKVKSENDIIFYGKTYKNCNLKIAGKVVKLPLSIFTVQSSKIDVYLLDAQEKVIFLQHG</sequence>
<dbReference type="EMBL" id="AFZE01000009">
    <property type="protein sequence ID" value="EHL15694.1"/>
    <property type="molecule type" value="Genomic_DNA"/>
</dbReference>
<dbReference type="BioCyc" id="EBAC796937-HMP:GMGH-1673-MONOMER"/>
<dbReference type="AlphaFoldDB" id="G9WZR4"/>
<dbReference type="HOGENOM" id="CLU_2001698_0_0_9"/>
<dbReference type="Proteomes" id="UP000006437">
    <property type="component" value="Unassembled WGS sequence"/>
</dbReference>
<comment type="caution">
    <text evidence="2">The sequence shown here is derived from an EMBL/GenBank/DDBJ whole genome shotgun (WGS) entry which is preliminary data.</text>
</comment>
<evidence type="ECO:0000256" key="1">
    <source>
        <dbReference type="SAM" id="Phobius"/>
    </source>
</evidence>
<organism evidence="2 3">
    <name type="scientific">Peptoanaerobacter stomatis</name>
    <dbReference type="NCBI Taxonomy" id="796937"/>
    <lineage>
        <taxon>Bacteria</taxon>
        <taxon>Bacillati</taxon>
        <taxon>Bacillota</taxon>
        <taxon>Clostridia</taxon>
        <taxon>Peptostreptococcales</taxon>
        <taxon>Filifactoraceae</taxon>
        <taxon>Peptoanaerobacter</taxon>
    </lineage>
</organism>
<feature type="transmembrane region" description="Helical" evidence="1">
    <location>
        <begin position="6"/>
        <end position="30"/>
    </location>
</feature>
<protein>
    <submittedName>
        <fullName evidence="2">Uncharacterized protein</fullName>
    </submittedName>
</protein>
<keyword evidence="1" id="KW-0472">Membrane</keyword>
<proteinExistence type="predicted"/>
<reference evidence="2 3" key="1">
    <citation type="submission" date="2011-08" db="EMBL/GenBank/DDBJ databases">
        <title>The Genome Sequence of Eubacteriaceae bacterium ACC19a.</title>
        <authorList>
            <consortium name="The Broad Institute Genome Sequencing Platform"/>
            <person name="Earl A."/>
            <person name="Ward D."/>
            <person name="Feldgarden M."/>
            <person name="Gevers D."/>
            <person name="Sizova M."/>
            <person name="Hazen A."/>
            <person name="Epstein S."/>
            <person name="Young S.K."/>
            <person name="Zeng Q."/>
            <person name="Gargeya S."/>
            <person name="Fitzgerald M."/>
            <person name="Haas B."/>
            <person name="Abouelleil A."/>
            <person name="Alvarado L."/>
            <person name="Arachchi H.M."/>
            <person name="Berlin A."/>
            <person name="Brown A."/>
            <person name="Chapman S.B."/>
            <person name="Chen Z."/>
            <person name="Dunbar C."/>
            <person name="Freedman E."/>
            <person name="Gearin G."/>
            <person name="Gellesch M."/>
            <person name="Goldberg J."/>
            <person name="Griggs A."/>
            <person name="Gujja S."/>
            <person name="Heiman D."/>
            <person name="Howarth C."/>
            <person name="Larson L."/>
            <person name="Lui A."/>
            <person name="MacDonald P.J.P."/>
            <person name="Montmayeur A."/>
            <person name="Murphy C."/>
            <person name="Neiman D."/>
            <person name="Pearson M."/>
            <person name="Priest M."/>
            <person name="Roberts A."/>
            <person name="Saif S."/>
            <person name="Shea T."/>
            <person name="Shenoy N."/>
            <person name="Sisk P."/>
            <person name="Stolte C."/>
            <person name="Sykes S."/>
            <person name="Wortman J."/>
            <person name="Nusbaum C."/>
            <person name="Birren B."/>
        </authorList>
    </citation>
    <scope>NUCLEOTIDE SEQUENCE [LARGE SCALE GENOMIC DNA]</scope>
    <source>
        <strain evidence="2 3">ACC19a</strain>
    </source>
</reference>
<accession>G9WZR4</accession>
<name>G9WZR4_9FIRM</name>
<keyword evidence="1" id="KW-1133">Transmembrane helix</keyword>
<dbReference type="RefSeq" id="WP_009525894.1">
    <property type="nucleotide sequence ID" value="NZ_JH414558.1"/>
</dbReference>
<gene>
    <name evidence="2" type="ORF">HMPREF9629_01665</name>
</gene>
<evidence type="ECO:0000313" key="3">
    <source>
        <dbReference type="Proteomes" id="UP000006437"/>
    </source>
</evidence>
<keyword evidence="1" id="KW-0812">Transmembrane</keyword>
<evidence type="ECO:0000313" key="2">
    <source>
        <dbReference type="EMBL" id="EHL15694.1"/>
    </source>
</evidence>